<dbReference type="Pfam" id="PF09912">
    <property type="entry name" value="DUF2141"/>
    <property type="match status" value="1"/>
</dbReference>
<dbReference type="RefSeq" id="WP_083347840.1">
    <property type="nucleotide sequence ID" value="NZ_FNNP01000019.1"/>
</dbReference>
<sequence length="139" mass="15025">MYRKLMGAAIAMATLATPAVADGLNVTVDGIRNAKGNIVILVFDDARAFDNLDAWSAIDYAQVPSRKGSISYEFTDLNAGPYAVFSFHDENKDEDLNMTATQLLEGVGSTGAPNPQDEPGFKAASVWPGDVRVRIHYDQ</sequence>
<feature type="chain" id="PRO_5010314643" evidence="1">
    <location>
        <begin position="22"/>
        <end position="139"/>
    </location>
</feature>
<reference evidence="3" key="1">
    <citation type="submission" date="2016-10" db="EMBL/GenBank/DDBJ databases">
        <authorList>
            <person name="Varghese N."/>
            <person name="Submissions S."/>
        </authorList>
    </citation>
    <scope>NUCLEOTIDE SEQUENCE [LARGE SCALE GENOMIC DNA]</scope>
    <source>
        <strain evidence="3">DSM 27839</strain>
    </source>
</reference>
<evidence type="ECO:0000256" key="1">
    <source>
        <dbReference type="SAM" id="SignalP"/>
    </source>
</evidence>
<dbReference type="InterPro" id="IPR018673">
    <property type="entry name" value="DUF2141"/>
</dbReference>
<evidence type="ECO:0000313" key="3">
    <source>
        <dbReference type="Proteomes" id="UP000183400"/>
    </source>
</evidence>
<dbReference type="OrthoDB" id="9788332at2"/>
<dbReference type="Proteomes" id="UP000183400">
    <property type="component" value="Unassembled WGS sequence"/>
</dbReference>
<dbReference type="STRING" id="985054.SAMN05444358_11911"/>
<dbReference type="AlphaFoldDB" id="A0A1H3FVU6"/>
<protein>
    <submittedName>
        <fullName evidence="2">Uncharacterized conserved protein, DUF2141 family</fullName>
    </submittedName>
</protein>
<name>A0A1H3FVU6_9RHOB</name>
<evidence type="ECO:0000313" key="2">
    <source>
        <dbReference type="EMBL" id="SDX95091.1"/>
    </source>
</evidence>
<organism evidence="2 3">
    <name type="scientific">Ruegeria halocynthiae</name>
    <dbReference type="NCBI Taxonomy" id="985054"/>
    <lineage>
        <taxon>Bacteria</taxon>
        <taxon>Pseudomonadati</taxon>
        <taxon>Pseudomonadota</taxon>
        <taxon>Alphaproteobacteria</taxon>
        <taxon>Rhodobacterales</taxon>
        <taxon>Roseobacteraceae</taxon>
        <taxon>Ruegeria</taxon>
    </lineage>
</organism>
<feature type="signal peptide" evidence="1">
    <location>
        <begin position="1"/>
        <end position="21"/>
    </location>
</feature>
<keyword evidence="1" id="KW-0732">Signal</keyword>
<keyword evidence="3" id="KW-1185">Reference proteome</keyword>
<dbReference type="EMBL" id="FNNP01000019">
    <property type="protein sequence ID" value="SDX95091.1"/>
    <property type="molecule type" value="Genomic_DNA"/>
</dbReference>
<gene>
    <name evidence="2" type="ORF">SAMN05444358_11911</name>
</gene>
<proteinExistence type="predicted"/>
<accession>A0A1H3FVU6</accession>